<gene>
    <name evidence="2" type="ORF">GGQ80_001008</name>
</gene>
<sequence>MSFPLFLVLLASCCGYALLRGGAPERWSAALQLAAFAAGMPLHLAKADYRSIEFAGALIDGALFLALFVLAWRSTRFWPLYVAAWQLTTILVHLGKGLDPGMYPAGYAIQAQFWAYPMLLATAVGAWRHQRRLQTGVVDPAWKHAGLRSRGTFRSTDLN</sequence>
<feature type="transmembrane region" description="Helical" evidence="1">
    <location>
        <begin position="52"/>
        <end position="72"/>
    </location>
</feature>
<feature type="transmembrane region" description="Helical" evidence="1">
    <location>
        <begin position="78"/>
        <end position="95"/>
    </location>
</feature>
<dbReference type="RefSeq" id="WP_183982784.1">
    <property type="nucleotide sequence ID" value="NZ_JACIEV010000002.1"/>
</dbReference>
<dbReference type="EMBL" id="JACIEV010000002">
    <property type="protein sequence ID" value="MBB4153120.1"/>
    <property type="molecule type" value="Genomic_DNA"/>
</dbReference>
<comment type="caution">
    <text evidence="2">The sequence shown here is derived from an EMBL/GenBank/DDBJ whole genome shotgun (WGS) entry which is preliminary data.</text>
</comment>
<keyword evidence="3" id="KW-1185">Reference proteome</keyword>
<organism evidence="2 3">
    <name type="scientific">Sphingomonas jinjuensis</name>
    <dbReference type="NCBI Taxonomy" id="535907"/>
    <lineage>
        <taxon>Bacteria</taxon>
        <taxon>Pseudomonadati</taxon>
        <taxon>Pseudomonadota</taxon>
        <taxon>Alphaproteobacteria</taxon>
        <taxon>Sphingomonadales</taxon>
        <taxon>Sphingomonadaceae</taxon>
        <taxon>Sphingomonas</taxon>
    </lineage>
</organism>
<keyword evidence="1" id="KW-0812">Transmembrane</keyword>
<keyword evidence="1" id="KW-0472">Membrane</keyword>
<name>A0A840F5D4_9SPHN</name>
<reference evidence="2 3" key="1">
    <citation type="submission" date="2020-08" db="EMBL/GenBank/DDBJ databases">
        <title>Genomic Encyclopedia of Type Strains, Phase IV (KMG-IV): sequencing the most valuable type-strain genomes for metagenomic binning, comparative biology and taxonomic classification.</title>
        <authorList>
            <person name="Goeker M."/>
        </authorList>
    </citation>
    <scope>NUCLEOTIDE SEQUENCE [LARGE SCALE GENOMIC DNA]</scope>
    <source>
        <strain evidence="2 3">YC6723</strain>
    </source>
</reference>
<evidence type="ECO:0000256" key="1">
    <source>
        <dbReference type="SAM" id="Phobius"/>
    </source>
</evidence>
<accession>A0A840F5D4</accession>
<evidence type="ECO:0000313" key="2">
    <source>
        <dbReference type="EMBL" id="MBB4153120.1"/>
    </source>
</evidence>
<feature type="transmembrane region" description="Helical" evidence="1">
    <location>
        <begin position="107"/>
        <end position="127"/>
    </location>
</feature>
<proteinExistence type="predicted"/>
<dbReference type="Proteomes" id="UP000529795">
    <property type="component" value="Unassembled WGS sequence"/>
</dbReference>
<dbReference type="AlphaFoldDB" id="A0A840F5D4"/>
<protein>
    <submittedName>
        <fullName evidence="2">Uncharacterized protein</fullName>
    </submittedName>
</protein>
<evidence type="ECO:0000313" key="3">
    <source>
        <dbReference type="Proteomes" id="UP000529795"/>
    </source>
</evidence>
<keyword evidence="1" id="KW-1133">Transmembrane helix</keyword>